<name>A0ABQ9HUJ5_9NEOP</name>
<evidence type="ECO:0000313" key="2">
    <source>
        <dbReference type="Proteomes" id="UP001159363"/>
    </source>
</evidence>
<comment type="caution">
    <text evidence="1">The sequence shown here is derived from an EMBL/GenBank/DDBJ whole genome shotgun (WGS) entry which is preliminary data.</text>
</comment>
<keyword evidence="2" id="KW-1185">Reference proteome</keyword>
<evidence type="ECO:0000313" key="1">
    <source>
        <dbReference type="EMBL" id="KAJ8887960.1"/>
    </source>
</evidence>
<accession>A0ABQ9HUJ5</accession>
<proteinExistence type="predicted"/>
<reference evidence="1 2" key="1">
    <citation type="submission" date="2023-02" db="EMBL/GenBank/DDBJ databases">
        <title>LHISI_Scaffold_Assembly.</title>
        <authorList>
            <person name="Stuart O.P."/>
            <person name="Cleave R."/>
            <person name="Magrath M.J.L."/>
            <person name="Mikheyev A.S."/>
        </authorList>
    </citation>
    <scope>NUCLEOTIDE SEQUENCE [LARGE SCALE GENOMIC DNA]</scope>
    <source>
        <strain evidence="1">Daus_M_001</strain>
        <tissue evidence="1">Leg muscle</tissue>
    </source>
</reference>
<protein>
    <submittedName>
        <fullName evidence="1">Uncharacterized protein</fullName>
    </submittedName>
</protein>
<organism evidence="1 2">
    <name type="scientific">Dryococelus australis</name>
    <dbReference type="NCBI Taxonomy" id="614101"/>
    <lineage>
        <taxon>Eukaryota</taxon>
        <taxon>Metazoa</taxon>
        <taxon>Ecdysozoa</taxon>
        <taxon>Arthropoda</taxon>
        <taxon>Hexapoda</taxon>
        <taxon>Insecta</taxon>
        <taxon>Pterygota</taxon>
        <taxon>Neoptera</taxon>
        <taxon>Polyneoptera</taxon>
        <taxon>Phasmatodea</taxon>
        <taxon>Verophasmatodea</taxon>
        <taxon>Anareolatae</taxon>
        <taxon>Phasmatidae</taxon>
        <taxon>Eurycanthinae</taxon>
        <taxon>Dryococelus</taxon>
    </lineage>
</organism>
<sequence>MSGNGTVWRAGRCAVGHSAMTSEGHLHQSAHPCPKRQVGMARALSVTAPTCAPLRHVWQRHCVGGRQTGWDGAGAECNSPYLCSPETCLAKALCGGQAGVRSDMVPLRQRVTCTNQHILVLRDRCAVGHGAITSEGHVHQSAHPCPKRQAGMARALSVTAPTCAPLRHVWQRHCVEGRQTGWDGAGAECNSPYLCSPETCLATALCGGQADMSGYGTVWGAGRCAVGHSASVAANTDTATKPVCARHQSCMVLPVSRELPASLSLSVRLAPASSPTSATAHHFSLKARLQSRRIALNAKRHHNKTDMSTIDVNTSVDGRLNVDRFQLTDKRTTDGCDGIFVSPAIGVVRFRGNISRQRRGKQEIPEKTRRTVTSSGTVPICESPGVARPGIEPVSAWWEASRLTAHPPRPPTGSDYSILQGRLGSGASLCTVPLTSIIHMQRVGFTIVDAITEVVFQVVSRQDVLQNTLVHMHIRGWMILNVTYLMCLPANQGRPVSESSNQESESELHSYEIQLVVKSFREIRLSVVIDRASTGEDVFLFDRANRNKYSVTSETLHALRVGAMGRDLKNSRIHLRTN</sequence>
<gene>
    <name evidence="1" type="ORF">PR048_007444</name>
</gene>
<dbReference type="EMBL" id="JARBHB010000003">
    <property type="protein sequence ID" value="KAJ8887960.1"/>
    <property type="molecule type" value="Genomic_DNA"/>
</dbReference>
<dbReference type="Proteomes" id="UP001159363">
    <property type="component" value="Chromosome 3"/>
</dbReference>